<evidence type="ECO:0000313" key="3">
    <source>
        <dbReference type="Proteomes" id="UP001612928"/>
    </source>
</evidence>
<dbReference type="PANTHER" id="PTHR37563:SF2">
    <property type="entry name" value="PHYTANOYL-COA DIOXYGENASE FAMILY PROTEIN (AFU_ORTHOLOGUE AFUA_2G03330)"/>
    <property type="match status" value="1"/>
</dbReference>
<keyword evidence="3" id="KW-1185">Reference proteome</keyword>
<dbReference type="InterPro" id="IPR008775">
    <property type="entry name" value="Phytyl_CoA_dOase-like"/>
</dbReference>
<accession>A0ABW8A7D2</accession>
<proteinExistence type="predicted"/>
<keyword evidence="2" id="KW-0560">Oxidoreductase</keyword>
<dbReference type="Pfam" id="PF05721">
    <property type="entry name" value="PhyH"/>
    <property type="match status" value="1"/>
</dbReference>
<name>A0ABW8A7D2_9ACTN</name>
<sequence>MAVAPNDPNTPHPPAPHPPAPHPPAPHPPAPHPPAPHPPGPHPPAPHPPAPHPPGPHPRATSVAAVDVSADPAAWLPAACEALAADGAVLLTGTGLAEPARDVGARMLAEVPLLMEHHDALMAYDDGHMRHRPPGGLDGHVTSFLGHPAVLALCGASLQAPRVISYHGHTVLPGSSPQPVHADWEPLWPHPGLTHPPFMLAVNIALVDTGDDNGSIEVWPGTHVLASPEVYRHGSLCVREELLAGRRAVRPPERVAMRPGDVLVRDVRLWHRGTRNTSGTARPMLWLLLAAPWLRAEPSVLLEAGVRGEVEALPVEVAAEYARHPVGALSGGDAE</sequence>
<dbReference type="PANTHER" id="PTHR37563">
    <property type="entry name" value="PHYTANOYL-COA DIOXYGENASE FAMILY PROTEIN (AFU_ORTHOLOGUE AFUA_2G03330)"/>
    <property type="match status" value="1"/>
</dbReference>
<keyword evidence="2" id="KW-0223">Dioxygenase</keyword>
<dbReference type="GO" id="GO:0051213">
    <property type="term" value="F:dioxygenase activity"/>
    <property type="evidence" value="ECO:0007669"/>
    <property type="project" value="UniProtKB-KW"/>
</dbReference>
<evidence type="ECO:0000313" key="2">
    <source>
        <dbReference type="EMBL" id="MFI7442696.1"/>
    </source>
</evidence>
<reference evidence="2 3" key="1">
    <citation type="submission" date="2024-10" db="EMBL/GenBank/DDBJ databases">
        <title>The Natural Products Discovery Center: Release of the First 8490 Sequenced Strains for Exploring Actinobacteria Biosynthetic Diversity.</title>
        <authorList>
            <person name="Kalkreuter E."/>
            <person name="Kautsar S.A."/>
            <person name="Yang D."/>
            <person name="Bader C.D."/>
            <person name="Teijaro C.N."/>
            <person name="Fluegel L."/>
            <person name="Davis C.M."/>
            <person name="Simpson J.R."/>
            <person name="Lauterbach L."/>
            <person name="Steele A.D."/>
            <person name="Gui C."/>
            <person name="Meng S."/>
            <person name="Li G."/>
            <person name="Viehrig K."/>
            <person name="Ye F."/>
            <person name="Su P."/>
            <person name="Kiefer A.F."/>
            <person name="Nichols A."/>
            <person name="Cepeda A.J."/>
            <person name="Yan W."/>
            <person name="Fan B."/>
            <person name="Jiang Y."/>
            <person name="Adhikari A."/>
            <person name="Zheng C.-J."/>
            <person name="Schuster L."/>
            <person name="Cowan T.M."/>
            <person name="Smanski M.J."/>
            <person name="Chevrette M.G."/>
            <person name="De Carvalho L.P.S."/>
            <person name="Shen B."/>
        </authorList>
    </citation>
    <scope>NUCLEOTIDE SEQUENCE [LARGE SCALE GENOMIC DNA]</scope>
    <source>
        <strain evidence="2 3">NPDC049503</strain>
    </source>
</reference>
<feature type="region of interest" description="Disordered" evidence="1">
    <location>
        <begin position="1"/>
        <end position="63"/>
    </location>
</feature>
<dbReference type="EMBL" id="JBITMB010000005">
    <property type="protein sequence ID" value="MFI7442696.1"/>
    <property type="molecule type" value="Genomic_DNA"/>
</dbReference>
<comment type="caution">
    <text evidence="2">The sequence shown here is derived from an EMBL/GenBank/DDBJ whole genome shotgun (WGS) entry which is preliminary data.</text>
</comment>
<feature type="compositionally biased region" description="Pro residues" evidence="1">
    <location>
        <begin position="8"/>
        <end position="57"/>
    </location>
</feature>
<dbReference type="Proteomes" id="UP001612928">
    <property type="component" value="Unassembled WGS sequence"/>
</dbReference>
<dbReference type="SUPFAM" id="SSF51197">
    <property type="entry name" value="Clavaminate synthase-like"/>
    <property type="match status" value="1"/>
</dbReference>
<dbReference type="RefSeq" id="WP_397022645.1">
    <property type="nucleotide sequence ID" value="NZ_JBITMB010000005.1"/>
</dbReference>
<dbReference type="Gene3D" id="2.60.120.620">
    <property type="entry name" value="q2cbj1_9rhob like domain"/>
    <property type="match status" value="1"/>
</dbReference>
<protein>
    <submittedName>
        <fullName evidence="2">Phytanoyl-CoA dioxygenase family protein</fullName>
    </submittedName>
</protein>
<organism evidence="2 3">
    <name type="scientific">Nonomuraea indica</name>
    <dbReference type="NCBI Taxonomy" id="1581193"/>
    <lineage>
        <taxon>Bacteria</taxon>
        <taxon>Bacillati</taxon>
        <taxon>Actinomycetota</taxon>
        <taxon>Actinomycetes</taxon>
        <taxon>Streptosporangiales</taxon>
        <taxon>Streptosporangiaceae</taxon>
        <taxon>Nonomuraea</taxon>
    </lineage>
</organism>
<gene>
    <name evidence="2" type="ORF">ACIBP5_22230</name>
</gene>
<evidence type="ECO:0000256" key="1">
    <source>
        <dbReference type="SAM" id="MobiDB-lite"/>
    </source>
</evidence>
<dbReference type="InterPro" id="IPR051961">
    <property type="entry name" value="Fungal_Metabolite_Diox"/>
</dbReference>